<comment type="caution">
    <text evidence="1">The sequence shown here is derived from an EMBL/GenBank/DDBJ whole genome shotgun (WGS) entry which is preliminary data.</text>
</comment>
<dbReference type="AlphaFoldDB" id="A0A6L2N9L4"/>
<evidence type="ECO:0000313" key="1">
    <source>
        <dbReference type="EMBL" id="GEU82893.1"/>
    </source>
</evidence>
<dbReference type="EMBL" id="BKCJ010008571">
    <property type="protein sequence ID" value="GEU82893.1"/>
    <property type="molecule type" value="Genomic_DNA"/>
</dbReference>
<proteinExistence type="predicted"/>
<organism evidence="1">
    <name type="scientific">Tanacetum cinerariifolium</name>
    <name type="common">Dalmatian daisy</name>
    <name type="synonym">Chrysanthemum cinerariifolium</name>
    <dbReference type="NCBI Taxonomy" id="118510"/>
    <lineage>
        <taxon>Eukaryota</taxon>
        <taxon>Viridiplantae</taxon>
        <taxon>Streptophyta</taxon>
        <taxon>Embryophyta</taxon>
        <taxon>Tracheophyta</taxon>
        <taxon>Spermatophyta</taxon>
        <taxon>Magnoliopsida</taxon>
        <taxon>eudicotyledons</taxon>
        <taxon>Gunneridae</taxon>
        <taxon>Pentapetalae</taxon>
        <taxon>asterids</taxon>
        <taxon>campanulids</taxon>
        <taxon>Asterales</taxon>
        <taxon>Asteraceae</taxon>
        <taxon>Asteroideae</taxon>
        <taxon>Anthemideae</taxon>
        <taxon>Anthemidinae</taxon>
        <taxon>Tanacetum</taxon>
    </lineage>
</organism>
<protein>
    <submittedName>
        <fullName evidence="1">Uncharacterized protein</fullName>
    </submittedName>
</protein>
<gene>
    <name evidence="1" type="ORF">Tci_054871</name>
</gene>
<reference evidence="1" key="1">
    <citation type="journal article" date="2019" name="Sci. Rep.">
        <title>Draft genome of Tanacetum cinerariifolium, the natural source of mosquito coil.</title>
        <authorList>
            <person name="Yamashiro T."/>
            <person name="Shiraishi A."/>
            <person name="Satake H."/>
            <person name="Nakayama K."/>
        </authorList>
    </citation>
    <scope>NUCLEOTIDE SEQUENCE</scope>
</reference>
<accession>A0A6L2N9L4</accession>
<sequence length="125" mass="14794">MARTFRIAGCGLDETEEAFAVVTTNEPHWTIPAEFVRKHELYSYDHAILHHRGVEYKIRLDFVRNRKKPHLNSHLVMKGKWNIISRECGFAQNKMVRFKYVADVKDEDEVRQVEFPVMIPMFDIC</sequence>
<name>A0A6L2N9L4_TANCI</name>